<protein>
    <recommendedName>
        <fullName evidence="1">RNase H type-1 domain-containing protein</fullName>
    </recommendedName>
</protein>
<comment type="caution">
    <text evidence="2">The sequence shown here is derived from an EMBL/GenBank/DDBJ whole genome shotgun (WGS) entry which is preliminary data.</text>
</comment>
<sequence length="314" mass="35878">MDALHSFVEFNSLKPIASPLDSLPSVYFHTELLTHTNKSSQHPEYLRQAALEVINNIPIEAIPIYTDVSKNEIGHTCSGGFVKHGRGGASLKRRNADYCSVFRSEMIAIDIDLDFVLEHQLFLEIWILSDSRSVIQYLVNWRDVSDRRGMDIFNNLRTLCNICVLNLQWIPSHVNLKYNDIADSLAKESTTMPQAHVEPLTYLELHSRRKALVNISWRHPTAHSWYRCEGPGAEIRLKEDRIDQTALARLSFGLLKTLSFSRGDKKFNICTTCNMIQATPQNLLDCVVLAYGDLLKRPDFVLEMMKTNDLMDLI</sequence>
<name>A0A4Y2P8R7_ARAVE</name>
<evidence type="ECO:0000259" key="1">
    <source>
        <dbReference type="PROSITE" id="PS50879"/>
    </source>
</evidence>
<dbReference type="Proteomes" id="UP000499080">
    <property type="component" value="Unassembled WGS sequence"/>
</dbReference>
<dbReference type="EMBL" id="BGPR01010481">
    <property type="protein sequence ID" value="GBN46396.1"/>
    <property type="molecule type" value="Genomic_DNA"/>
</dbReference>
<organism evidence="2 3">
    <name type="scientific">Araneus ventricosus</name>
    <name type="common">Orbweaver spider</name>
    <name type="synonym">Epeira ventricosa</name>
    <dbReference type="NCBI Taxonomy" id="182803"/>
    <lineage>
        <taxon>Eukaryota</taxon>
        <taxon>Metazoa</taxon>
        <taxon>Ecdysozoa</taxon>
        <taxon>Arthropoda</taxon>
        <taxon>Chelicerata</taxon>
        <taxon>Arachnida</taxon>
        <taxon>Araneae</taxon>
        <taxon>Araneomorphae</taxon>
        <taxon>Entelegynae</taxon>
        <taxon>Araneoidea</taxon>
        <taxon>Araneidae</taxon>
        <taxon>Araneus</taxon>
    </lineage>
</organism>
<dbReference type="GO" id="GO:0003676">
    <property type="term" value="F:nucleic acid binding"/>
    <property type="evidence" value="ECO:0007669"/>
    <property type="project" value="InterPro"/>
</dbReference>
<evidence type="ECO:0000313" key="3">
    <source>
        <dbReference type="Proteomes" id="UP000499080"/>
    </source>
</evidence>
<dbReference type="Pfam" id="PF00075">
    <property type="entry name" value="RNase_H"/>
    <property type="match status" value="1"/>
</dbReference>
<feature type="domain" description="RNase H type-1" evidence="1">
    <location>
        <begin position="58"/>
        <end position="191"/>
    </location>
</feature>
<dbReference type="InterPro" id="IPR002156">
    <property type="entry name" value="RNaseH_domain"/>
</dbReference>
<gene>
    <name evidence="2" type="ORF">AVEN_14008_1</name>
</gene>
<dbReference type="SUPFAM" id="SSF53098">
    <property type="entry name" value="Ribonuclease H-like"/>
    <property type="match status" value="1"/>
</dbReference>
<keyword evidence="3" id="KW-1185">Reference proteome</keyword>
<dbReference type="InterPro" id="IPR036397">
    <property type="entry name" value="RNaseH_sf"/>
</dbReference>
<dbReference type="Gene3D" id="3.30.420.10">
    <property type="entry name" value="Ribonuclease H-like superfamily/Ribonuclease H"/>
    <property type="match status" value="1"/>
</dbReference>
<proteinExistence type="predicted"/>
<dbReference type="PROSITE" id="PS50879">
    <property type="entry name" value="RNASE_H_1"/>
    <property type="match status" value="1"/>
</dbReference>
<reference evidence="2 3" key="1">
    <citation type="journal article" date="2019" name="Sci. Rep.">
        <title>Orb-weaving spider Araneus ventricosus genome elucidates the spidroin gene catalogue.</title>
        <authorList>
            <person name="Kono N."/>
            <person name="Nakamura H."/>
            <person name="Ohtoshi R."/>
            <person name="Moran D.A.P."/>
            <person name="Shinohara A."/>
            <person name="Yoshida Y."/>
            <person name="Fujiwara M."/>
            <person name="Mori M."/>
            <person name="Tomita M."/>
            <person name="Arakawa K."/>
        </authorList>
    </citation>
    <scope>NUCLEOTIDE SEQUENCE [LARGE SCALE GENOMIC DNA]</scope>
</reference>
<dbReference type="CDD" id="cd09276">
    <property type="entry name" value="Rnase_HI_RT_non_LTR"/>
    <property type="match status" value="1"/>
</dbReference>
<accession>A0A4Y2P8R7</accession>
<dbReference type="AlphaFoldDB" id="A0A4Y2P8R7"/>
<dbReference type="GO" id="GO:0004523">
    <property type="term" value="F:RNA-DNA hybrid ribonuclease activity"/>
    <property type="evidence" value="ECO:0007669"/>
    <property type="project" value="InterPro"/>
</dbReference>
<evidence type="ECO:0000313" key="2">
    <source>
        <dbReference type="EMBL" id="GBN46396.1"/>
    </source>
</evidence>
<dbReference type="InterPro" id="IPR012337">
    <property type="entry name" value="RNaseH-like_sf"/>
</dbReference>